<proteinExistence type="predicted"/>
<dbReference type="AlphaFoldDB" id="A0A392PQE1"/>
<accession>A0A392PQE1</accession>
<feature type="coiled-coil region" evidence="1">
    <location>
        <begin position="1"/>
        <end position="39"/>
    </location>
</feature>
<dbReference type="Proteomes" id="UP000265520">
    <property type="component" value="Unassembled WGS sequence"/>
</dbReference>
<feature type="non-terminal residue" evidence="2">
    <location>
        <position position="39"/>
    </location>
</feature>
<evidence type="ECO:0000256" key="1">
    <source>
        <dbReference type="SAM" id="Coils"/>
    </source>
</evidence>
<keyword evidence="3" id="KW-1185">Reference proteome</keyword>
<protein>
    <submittedName>
        <fullName evidence="2">Uncharacterized protein</fullName>
    </submittedName>
</protein>
<comment type="caution">
    <text evidence="2">The sequence shown here is derived from an EMBL/GenBank/DDBJ whole genome shotgun (WGS) entry which is preliminary data.</text>
</comment>
<sequence>MEKVCEELDEAKVEIEKLKAELRAKTDSLENLKRSLNAQ</sequence>
<reference evidence="2 3" key="1">
    <citation type="journal article" date="2018" name="Front. Plant Sci.">
        <title>Red Clover (Trifolium pratense) and Zigzag Clover (T. medium) - A Picture of Genomic Similarities and Differences.</title>
        <authorList>
            <person name="Dluhosova J."/>
            <person name="Istvanek J."/>
            <person name="Nedelnik J."/>
            <person name="Repkova J."/>
        </authorList>
    </citation>
    <scope>NUCLEOTIDE SEQUENCE [LARGE SCALE GENOMIC DNA]</scope>
    <source>
        <strain evidence="3">cv. 10/8</strain>
        <tissue evidence="2">Leaf</tissue>
    </source>
</reference>
<keyword evidence="1" id="KW-0175">Coiled coil</keyword>
<evidence type="ECO:0000313" key="3">
    <source>
        <dbReference type="Proteomes" id="UP000265520"/>
    </source>
</evidence>
<evidence type="ECO:0000313" key="2">
    <source>
        <dbReference type="EMBL" id="MCI13699.1"/>
    </source>
</evidence>
<name>A0A392PQE1_9FABA</name>
<organism evidence="2 3">
    <name type="scientific">Trifolium medium</name>
    <dbReference type="NCBI Taxonomy" id="97028"/>
    <lineage>
        <taxon>Eukaryota</taxon>
        <taxon>Viridiplantae</taxon>
        <taxon>Streptophyta</taxon>
        <taxon>Embryophyta</taxon>
        <taxon>Tracheophyta</taxon>
        <taxon>Spermatophyta</taxon>
        <taxon>Magnoliopsida</taxon>
        <taxon>eudicotyledons</taxon>
        <taxon>Gunneridae</taxon>
        <taxon>Pentapetalae</taxon>
        <taxon>rosids</taxon>
        <taxon>fabids</taxon>
        <taxon>Fabales</taxon>
        <taxon>Fabaceae</taxon>
        <taxon>Papilionoideae</taxon>
        <taxon>50 kb inversion clade</taxon>
        <taxon>NPAAA clade</taxon>
        <taxon>Hologalegina</taxon>
        <taxon>IRL clade</taxon>
        <taxon>Trifolieae</taxon>
        <taxon>Trifolium</taxon>
    </lineage>
</organism>
<dbReference type="EMBL" id="LXQA010089255">
    <property type="protein sequence ID" value="MCI13699.1"/>
    <property type="molecule type" value="Genomic_DNA"/>
</dbReference>